<name>A0A6C0L6T1_9ZZZZ</name>
<sequence>MGAAEAREENEIYAAMRAYSPALTVTFLCSWFLEPNTPLLQLQTGCGFIWFWAYFIHRLHHNLPSTGIFRYLNIHLSLHHSHEKELPRLLELIMETMQNAVWFGILYAIQEFTDVHLVPRSIVLLGMLVYTSVHVINYSVFGSEKHREQHAQPHVNYGPDFLDHAFGTNSDASFEDMSHFIPNSILSTALIKYCMTPYLCMLNRGKE</sequence>
<organism evidence="1">
    <name type="scientific">viral metagenome</name>
    <dbReference type="NCBI Taxonomy" id="1070528"/>
    <lineage>
        <taxon>unclassified sequences</taxon>
        <taxon>metagenomes</taxon>
        <taxon>organismal metagenomes</taxon>
    </lineage>
</organism>
<protein>
    <recommendedName>
        <fullName evidence="2">Fatty acid hydroxylase domain-containing protein</fullName>
    </recommendedName>
</protein>
<evidence type="ECO:0000313" key="1">
    <source>
        <dbReference type="EMBL" id="QHU26313.1"/>
    </source>
</evidence>
<dbReference type="EMBL" id="MN740438">
    <property type="protein sequence ID" value="QHU26313.1"/>
    <property type="molecule type" value="Genomic_DNA"/>
</dbReference>
<accession>A0A6C0L6T1</accession>
<reference evidence="1" key="1">
    <citation type="journal article" date="2020" name="Nature">
        <title>Giant virus diversity and host interactions through global metagenomics.</title>
        <authorList>
            <person name="Schulz F."/>
            <person name="Roux S."/>
            <person name="Paez-Espino D."/>
            <person name="Jungbluth S."/>
            <person name="Walsh D.A."/>
            <person name="Denef V.J."/>
            <person name="McMahon K.D."/>
            <person name="Konstantinidis K.T."/>
            <person name="Eloe-Fadrosh E.A."/>
            <person name="Kyrpides N.C."/>
            <person name="Woyke T."/>
        </authorList>
    </citation>
    <scope>NUCLEOTIDE SEQUENCE</scope>
    <source>
        <strain evidence="1">GVMAG-M-3300027759-16</strain>
    </source>
</reference>
<proteinExistence type="predicted"/>
<evidence type="ECO:0008006" key="2">
    <source>
        <dbReference type="Google" id="ProtNLM"/>
    </source>
</evidence>
<dbReference type="AlphaFoldDB" id="A0A6C0L6T1"/>